<accession>A0AAU8ZMS1</accession>
<dbReference type="AlphaFoldDB" id="A0AAU8ZMS1"/>
<organism evidence="1 2">
    <name type="scientific">Morganella morganii</name>
    <name type="common">Proteus morganii</name>
    <dbReference type="NCBI Taxonomy" id="582"/>
    <lineage>
        <taxon>Bacteria</taxon>
        <taxon>Pseudomonadati</taxon>
        <taxon>Pseudomonadota</taxon>
        <taxon>Gammaproteobacteria</taxon>
        <taxon>Enterobacterales</taxon>
        <taxon>Morganellaceae</taxon>
        <taxon>Morganella</taxon>
    </lineage>
</organism>
<dbReference type="EMBL" id="CP028956">
    <property type="protein sequence ID" value="AWC94425.1"/>
    <property type="molecule type" value="Genomic_DNA"/>
</dbReference>
<name>A0AAU8ZMS1_MORMO</name>
<evidence type="ECO:0000313" key="2">
    <source>
        <dbReference type="Proteomes" id="UP000244682"/>
    </source>
</evidence>
<proteinExistence type="predicted"/>
<evidence type="ECO:0000313" key="1">
    <source>
        <dbReference type="EMBL" id="AWC94425.1"/>
    </source>
</evidence>
<reference evidence="1 2" key="1">
    <citation type="submission" date="2018-04" db="EMBL/GenBank/DDBJ databases">
        <title>Whole genome sequencing of Morganella morganii AR_0133.</title>
        <authorList>
            <person name="Conlan S."/>
            <person name="Thomas P.J."/>
            <person name="Mullikin J."/>
            <person name="Frank K.M."/>
            <person name="Segre J.A."/>
        </authorList>
    </citation>
    <scope>NUCLEOTIDE SEQUENCE [LARGE SCALE GENOMIC DNA]</scope>
    <source>
        <strain evidence="1 2">AR_0133</strain>
    </source>
</reference>
<dbReference type="Proteomes" id="UP000244682">
    <property type="component" value="Chromosome"/>
</dbReference>
<protein>
    <submittedName>
        <fullName evidence="1">Uncharacterized protein</fullName>
    </submittedName>
</protein>
<sequence length="81" mass="9312">MNAYAAQDAQEERRMEHAAWQDAVNDALCMDADEFMDGLPEHILSPEMEKIMDPIFIKNGKSLDALIEGIRNAYLIWRSEQ</sequence>
<gene>
    <name evidence="1" type="ORF">AM380_12590</name>
</gene>
<dbReference type="RefSeq" id="WP_108656551.1">
    <property type="nucleotide sequence ID" value="NZ_CP028956.1"/>
</dbReference>